<dbReference type="PANTHER" id="PTHR33973:SF4">
    <property type="entry name" value="OS07G0153300 PROTEIN"/>
    <property type="match status" value="1"/>
</dbReference>
<dbReference type="RefSeq" id="WP_188365982.1">
    <property type="nucleotide sequence ID" value="NZ_BAABJF010000028.1"/>
</dbReference>
<accession>A0A917CXV7</accession>
<dbReference type="EMBL" id="BMEO01000015">
    <property type="protein sequence ID" value="GGG01842.1"/>
    <property type="molecule type" value="Genomic_DNA"/>
</dbReference>
<evidence type="ECO:0000313" key="2">
    <source>
        <dbReference type="Proteomes" id="UP000605253"/>
    </source>
</evidence>
<name>A0A917CXV7_9GAMM</name>
<dbReference type="Pfam" id="PF07103">
    <property type="entry name" value="DUF1365"/>
    <property type="match status" value="1"/>
</dbReference>
<protein>
    <submittedName>
        <fullName evidence="1">DUF1365 domain-containing protein</fullName>
    </submittedName>
</protein>
<reference evidence="1" key="2">
    <citation type="submission" date="2020-09" db="EMBL/GenBank/DDBJ databases">
        <authorList>
            <person name="Sun Q."/>
            <person name="Zhou Y."/>
        </authorList>
    </citation>
    <scope>NUCLEOTIDE SEQUENCE</scope>
    <source>
        <strain evidence="1">CGMCC 1.12181</strain>
    </source>
</reference>
<gene>
    <name evidence="1" type="ORF">GCM10011365_23790</name>
</gene>
<keyword evidence="2" id="KW-1185">Reference proteome</keyword>
<organism evidence="1 2">
    <name type="scientific">Marinicella pacifica</name>
    <dbReference type="NCBI Taxonomy" id="1171543"/>
    <lineage>
        <taxon>Bacteria</taxon>
        <taxon>Pseudomonadati</taxon>
        <taxon>Pseudomonadota</taxon>
        <taxon>Gammaproteobacteria</taxon>
        <taxon>Lysobacterales</taxon>
        <taxon>Marinicellaceae</taxon>
        <taxon>Marinicella</taxon>
    </lineage>
</organism>
<dbReference type="Proteomes" id="UP000605253">
    <property type="component" value="Unassembled WGS sequence"/>
</dbReference>
<sequence>MSESVNITDSQILQPGFLSGEVVHHRFSPREHRFTNRMYWHLLSLNQVQDWSGQSLFRSLNRFNIYAIDNRDYVFCQSRSILEQISDYVTHQSGEAFSGEVLLMTHPRFMGIGFNSVSFYFCYRQQQLHAIVSEINNTPWGEKQLYFHDCRQQQNTDNHYDFSFDKCFHISPFVSMDIHYQWRFVVNASGVDVHMKLFKNDATLMYVGMKTSWLSADSGITITKPAQAWKMWLNIYYQAARLWLKKVSFYNHPNTE</sequence>
<dbReference type="PANTHER" id="PTHR33973">
    <property type="entry name" value="OS07G0153300 PROTEIN"/>
    <property type="match status" value="1"/>
</dbReference>
<evidence type="ECO:0000313" key="1">
    <source>
        <dbReference type="EMBL" id="GGG01842.1"/>
    </source>
</evidence>
<reference evidence="1" key="1">
    <citation type="journal article" date="2014" name="Int. J. Syst. Evol. Microbiol.">
        <title>Complete genome sequence of Corynebacterium casei LMG S-19264T (=DSM 44701T), isolated from a smear-ripened cheese.</title>
        <authorList>
            <consortium name="US DOE Joint Genome Institute (JGI-PGF)"/>
            <person name="Walter F."/>
            <person name="Albersmeier A."/>
            <person name="Kalinowski J."/>
            <person name="Ruckert C."/>
        </authorList>
    </citation>
    <scope>NUCLEOTIDE SEQUENCE</scope>
    <source>
        <strain evidence="1">CGMCC 1.12181</strain>
    </source>
</reference>
<proteinExistence type="predicted"/>
<dbReference type="AlphaFoldDB" id="A0A917CXV7"/>
<dbReference type="InterPro" id="IPR010775">
    <property type="entry name" value="DUF1365"/>
</dbReference>
<comment type="caution">
    <text evidence="1">The sequence shown here is derived from an EMBL/GenBank/DDBJ whole genome shotgun (WGS) entry which is preliminary data.</text>
</comment>